<dbReference type="GO" id="GO:0005634">
    <property type="term" value="C:nucleus"/>
    <property type="evidence" value="ECO:0007669"/>
    <property type="project" value="TreeGrafter"/>
</dbReference>
<dbReference type="InterPro" id="IPR000387">
    <property type="entry name" value="Tyr_Pase_dom"/>
</dbReference>
<feature type="compositionally biased region" description="Basic and acidic residues" evidence="3">
    <location>
        <begin position="521"/>
        <end position="540"/>
    </location>
</feature>
<feature type="region of interest" description="Disordered" evidence="3">
    <location>
        <begin position="266"/>
        <end position="298"/>
    </location>
</feature>
<dbReference type="GO" id="GO:0004725">
    <property type="term" value="F:protein tyrosine phosphatase activity"/>
    <property type="evidence" value="ECO:0007669"/>
    <property type="project" value="TreeGrafter"/>
</dbReference>
<organism evidence="6 7">
    <name type="scientific">Lomentospora prolificans</name>
    <dbReference type="NCBI Taxonomy" id="41688"/>
    <lineage>
        <taxon>Eukaryota</taxon>
        <taxon>Fungi</taxon>
        <taxon>Dikarya</taxon>
        <taxon>Ascomycota</taxon>
        <taxon>Pezizomycotina</taxon>
        <taxon>Sordariomycetes</taxon>
        <taxon>Hypocreomycetidae</taxon>
        <taxon>Microascales</taxon>
        <taxon>Microascaceae</taxon>
        <taxon>Lomentospora</taxon>
    </lineage>
</organism>
<feature type="non-terminal residue" evidence="6">
    <location>
        <position position="1"/>
    </location>
</feature>
<reference evidence="6 7" key="1">
    <citation type="journal article" date="2017" name="G3 (Bethesda)">
        <title>First Draft Genome Sequence of the Pathogenic Fungus Lomentospora prolificans (Formerly Scedosporium prolificans).</title>
        <authorList>
            <person name="Luo R."/>
            <person name="Zimin A."/>
            <person name="Workman R."/>
            <person name="Fan Y."/>
            <person name="Pertea G."/>
            <person name="Grossman N."/>
            <person name="Wear M.P."/>
            <person name="Jia B."/>
            <person name="Miller H."/>
            <person name="Casadevall A."/>
            <person name="Timp W."/>
            <person name="Zhang S.X."/>
            <person name="Salzberg S.L."/>
        </authorList>
    </citation>
    <scope>NUCLEOTIDE SEQUENCE [LARGE SCALE GENOMIC DNA]</scope>
    <source>
        <strain evidence="6 7">JHH-5317</strain>
    </source>
</reference>
<feature type="domain" description="Phosphatase tensin-type" evidence="5">
    <location>
        <begin position="14"/>
        <end position="214"/>
    </location>
</feature>
<dbReference type="InterPro" id="IPR029023">
    <property type="entry name" value="Tensin_phosphatase"/>
</dbReference>
<feature type="compositionally biased region" description="Basic and acidic residues" evidence="3">
    <location>
        <begin position="478"/>
        <end position="488"/>
    </location>
</feature>
<dbReference type="EC" id="3.1.3.67" evidence="1"/>
<dbReference type="PANTHER" id="PTHR12305:SF81">
    <property type="entry name" value="PHOSPHATIDYLINOSITOL 3,4,5-TRISPHOSPHATE 3-PHOSPHATASE AND DUAL-SPECIFICITY PROTEIN PHOSPHATASE PTEN"/>
    <property type="match status" value="1"/>
</dbReference>
<dbReference type="GO" id="GO:0043491">
    <property type="term" value="P:phosphatidylinositol 3-kinase/protein kinase B signal transduction"/>
    <property type="evidence" value="ECO:0007669"/>
    <property type="project" value="TreeGrafter"/>
</dbReference>
<dbReference type="Pfam" id="PF00782">
    <property type="entry name" value="DSPc"/>
    <property type="match status" value="1"/>
</dbReference>
<keyword evidence="2" id="KW-0378">Hydrolase</keyword>
<evidence type="ECO:0000256" key="3">
    <source>
        <dbReference type="SAM" id="MobiDB-lite"/>
    </source>
</evidence>
<dbReference type="STRING" id="41688.A0A2N3N4J5"/>
<dbReference type="SUPFAM" id="SSF52799">
    <property type="entry name" value="(Phosphotyrosine protein) phosphatases II"/>
    <property type="match status" value="1"/>
</dbReference>
<dbReference type="GO" id="GO:0016314">
    <property type="term" value="F:phosphatidylinositol-3,4,5-trisphosphate 3-phosphatase activity"/>
    <property type="evidence" value="ECO:0007669"/>
    <property type="project" value="UniProtKB-EC"/>
</dbReference>
<dbReference type="InterPro" id="IPR051281">
    <property type="entry name" value="Dual-spec_lipid-protein_phosph"/>
</dbReference>
<evidence type="ECO:0000313" key="6">
    <source>
        <dbReference type="EMBL" id="PKS07345.1"/>
    </source>
</evidence>
<dbReference type="OrthoDB" id="16692at2759"/>
<dbReference type="VEuPathDB" id="FungiDB:jhhlp_005947"/>
<dbReference type="GO" id="GO:0005886">
    <property type="term" value="C:plasma membrane"/>
    <property type="evidence" value="ECO:0007669"/>
    <property type="project" value="TreeGrafter"/>
</dbReference>
<feature type="domain" description="Tyrosine specific protein phosphatases" evidence="4">
    <location>
        <begin position="140"/>
        <end position="186"/>
    </location>
</feature>
<dbReference type="GO" id="GO:0042995">
    <property type="term" value="C:cell projection"/>
    <property type="evidence" value="ECO:0007669"/>
    <property type="project" value="TreeGrafter"/>
</dbReference>
<gene>
    <name evidence="6" type="ORF">jhhlp_005947</name>
</gene>
<evidence type="ECO:0000256" key="2">
    <source>
        <dbReference type="ARBA" id="ARBA00022801"/>
    </source>
</evidence>
<dbReference type="Proteomes" id="UP000233524">
    <property type="component" value="Unassembled WGS sequence"/>
</dbReference>
<dbReference type="InParanoid" id="A0A2N3N4J5"/>
<dbReference type="AlphaFoldDB" id="A0A2N3N4J5"/>
<feature type="compositionally biased region" description="Acidic residues" evidence="3">
    <location>
        <begin position="490"/>
        <end position="500"/>
    </location>
</feature>
<name>A0A2N3N4J5_9PEZI</name>
<feature type="compositionally biased region" description="Basic and acidic residues" evidence="3">
    <location>
        <begin position="266"/>
        <end position="280"/>
    </location>
</feature>
<dbReference type="PROSITE" id="PS00383">
    <property type="entry name" value="TYR_PHOSPHATASE_1"/>
    <property type="match status" value="1"/>
</dbReference>
<evidence type="ECO:0000259" key="4">
    <source>
        <dbReference type="PROSITE" id="PS50056"/>
    </source>
</evidence>
<dbReference type="CDD" id="cd14497">
    <property type="entry name" value="PTP_PTEN-like"/>
    <property type="match status" value="1"/>
</dbReference>
<sequence>VGMTSLLRQIVAGPRVRHADTGLDLCYVTENIIVTSGPSQSYPKRAYRNPLDQLVSFLDEKHGKDWAIWEFRAEGTGYPDEAVYGRILHYPWPDHHPPPFRLMPVILASMRNWLHGGELKEGGVGGVSGGIGGSTDAAGKEEESKRVVVVHCKAGKGRSGTISCSYLIAECGWTVADAMARFTQRRMRPGFGEGVSIPSQRRWVSYVDRWARHGKKYVDREVEVVEIHVLGMRDGVRIDVEGFTDEGKKMKTLHVFGAEEKIVVDGPAKSRDSSVEREEPGSAVESEADVSATESVSSVKSKTKKAKAIIRSFSQRGRNGTKADGIGLNNSQLRPEPASTVEAANNSNPPAEAKGGAAVILKPTSPILTQTSDVKISARRSSKAPTSMGPTFVTSVAHAWFNVFFEGRGPELNGKAQGSGVFEITWDEMDGLKGIMKMPKAFDKIKVVWRAVGAEEEVRQPEVVEEVPEVRPADWKGRSDVDLERVGTEVDSEVDAEVEEGERAGVKSSGPKGEDIGEDEDTKREVGAAAKEPTKESKLP</sequence>
<dbReference type="EMBL" id="NLAX01000701">
    <property type="protein sequence ID" value="PKS07345.1"/>
    <property type="molecule type" value="Genomic_DNA"/>
</dbReference>
<dbReference type="Gene3D" id="3.90.190.10">
    <property type="entry name" value="Protein tyrosine phosphatase superfamily"/>
    <property type="match status" value="1"/>
</dbReference>
<evidence type="ECO:0000313" key="7">
    <source>
        <dbReference type="Proteomes" id="UP000233524"/>
    </source>
</evidence>
<dbReference type="GO" id="GO:0005829">
    <property type="term" value="C:cytosol"/>
    <property type="evidence" value="ECO:0007669"/>
    <property type="project" value="TreeGrafter"/>
</dbReference>
<protein>
    <recommendedName>
        <fullName evidence="1">phosphatidylinositol-3,4,5-trisphosphate 3-phosphatase</fullName>
        <ecNumber evidence="1">3.1.3.67</ecNumber>
    </recommendedName>
</protein>
<dbReference type="GO" id="GO:0051896">
    <property type="term" value="P:regulation of phosphatidylinositol 3-kinase/protein kinase B signal transduction"/>
    <property type="evidence" value="ECO:0007669"/>
    <property type="project" value="TreeGrafter"/>
</dbReference>
<evidence type="ECO:0000256" key="1">
    <source>
        <dbReference type="ARBA" id="ARBA00013015"/>
    </source>
</evidence>
<comment type="caution">
    <text evidence="6">The sequence shown here is derived from an EMBL/GenBank/DDBJ whole genome shotgun (WGS) entry which is preliminary data.</text>
</comment>
<dbReference type="InterPro" id="IPR000340">
    <property type="entry name" value="Dual-sp_phosphatase_cat-dom"/>
</dbReference>
<accession>A0A2N3N4J5</accession>
<evidence type="ECO:0000259" key="5">
    <source>
        <dbReference type="PROSITE" id="PS51181"/>
    </source>
</evidence>
<dbReference type="GO" id="GO:0046856">
    <property type="term" value="P:phosphatidylinositol dephosphorylation"/>
    <property type="evidence" value="ECO:0007669"/>
    <property type="project" value="TreeGrafter"/>
</dbReference>
<dbReference type="PANTHER" id="PTHR12305">
    <property type="entry name" value="PHOSPHATASE WITH HOMOLOGY TO TENSIN"/>
    <property type="match status" value="1"/>
</dbReference>
<keyword evidence="7" id="KW-1185">Reference proteome</keyword>
<proteinExistence type="predicted"/>
<feature type="region of interest" description="Disordered" evidence="3">
    <location>
        <begin position="478"/>
        <end position="540"/>
    </location>
</feature>
<dbReference type="PROSITE" id="PS50056">
    <property type="entry name" value="TYR_PHOSPHATASE_2"/>
    <property type="match status" value="1"/>
</dbReference>
<dbReference type="InterPro" id="IPR029021">
    <property type="entry name" value="Prot-tyrosine_phosphatase-like"/>
</dbReference>
<dbReference type="PROSITE" id="PS51181">
    <property type="entry name" value="PPASE_TENSIN"/>
    <property type="match status" value="1"/>
</dbReference>
<dbReference type="InterPro" id="IPR016130">
    <property type="entry name" value="Tyr_Pase_AS"/>
</dbReference>